<keyword evidence="2" id="KW-0238">DNA-binding</keyword>
<protein>
    <submittedName>
        <fullName evidence="6">Helix-turn-helix transcriptional regulator</fullName>
    </submittedName>
</protein>
<evidence type="ECO:0000256" key="2">
    <source>
        <dbReference type="ARBA" id="ARBA00023125"/>
    </source>
</evidence>
<dbReference type="EMBL" id="JBBNOP010000009">
    <property type="protein sequence ID" value="MEQ3363453.1"/>
    <property type="molecule type" value="Genomic_DNA"/>
</dbReference>
<dbReference type="CDD" id="cd06170">
    <property type="entry name" value="LuxR_C_like"/>
    <property type="match status" value="1"/>
</dbReference>
<keyword evidence="1" id="KW-0805">Transcription regulation</keyword>
<evidence type="ECO:0000259" key="5">
    <source>
        <dbReference type="PROSITE" id="PS50043"/>
    </source>
</evidence>
<feature type="transmembrane region" description="Helical" evidence="4">
    <location>
        <begin position="20"/>
        <end position="39"/>
    </location>
</feature>
<evidence type="ECO:0000256" key="3">
    <source>
        <dbReference type="ARBA" id="ARBA00023163"/>
    </source>
</evidence>
<comment type="caution">
    <text evidence="6">The sequence shown here is derived from an EMBL/GenBank/DDBJ whole genome shotgun (WGS) entry which is preliminary data.</text>
</comment>
<organism evidence="6 7">
    <name type="scientific">Raoultibacter massiliensis</name>
    <dbReference type="NCBI Taxonomy" id="1852371"/>
    <lineage>
        <taxon>Bacteria</taxon>
        <taxon>Bacillati</taxon>
        <taxon>Actinomycetota</taxon>
        <taxon>Coriobacteriia</taxon>
        <taxon>Eggerthellales</taxon>
        <taxon>Eggerthellaceae</taxon>
        <taxon>Raoultibacter</taxon>
    </lineage>
</organism>
<dbReference type="SMART" id="SM00421">
    <property type="entry name" value="HTH_LUXR"/>
    <property type="match status" value="1"/>
</dbReference>
<dbReference type="PRINTS" id="PR00038">
    <property type="entry name" value="HTHLUXR"/>
</dbReference>
<feature type="transmembrane region" description="Helical" evidence="4">
    <location>
        <begin position="264"/>
        <end position="282"/>
    </location>
</feature>
<dbReference type="Proteomes" id="UP001487305">
    <property type="component" value="Unassembled WGS sequence"/>
</dbReference>
<sequence length="469" mass="50717">MQPHAKEKRAARIAHLDGIVPYLFALGCARAWVTLMFAAPSTPLATAFDPHVLFDYAYCILAVAVAVGARKIIPLSARPWSQALALGGMLVASVCSVAASYVSDISVVPAVLGALAGGLGFSMFLLIWAEALGALSLLRIFLYTTASQLAAVVFVFFCQGFDALRMDIALILLPLAAIASVRYAARKAARCEKPPQAYPRFSYPWKLFILFALYSFAYGLRASQLADGAGMHSSASTAIAMGILFAGVYFFSGRFNVGMVYRSPLLLMVCGFVLVPAESVLGSSVSSYLISMSYSLMTVLVSLLLYDISKRLGIAIVALASIKSAEQIFIVWGKDASALLASSPLSAATQDMLVTVTVAVLILASTFILFSERELSSKWGVTILDSGTLVERSTEEERLEKRCDDLTAHYRLSPREDEILRLIAQGKTSAAIEQELFIAEGTFKAHTRHIYEKIGINSKKELRALLDSE</sequence>
<feature type="domain" description="HTH luxR-type" evidence="5">
    <location>
        <begin position="405"/>
        <end position="469"/>
    </location>
</feature>
<dbReference type="InterPro" id="IPR000792">
    <property type="entry name" value="Tscrpt_reg_LuxR_C"/>
</dbReference>
<feature type="transmembrane region" description="Helical" evidence="4">
    <location>
        <begin position="352"/>
        <end position="370"/>
    </location>
</feature>
<feature type="transmembrane region" description="Helical" evidence="4">
    <location>
        <begin position="168"/>
        <end position="185"/>
    </location>
</feature>
<evidence type="ECO:0000256" key="1">
    <source>
        <dbReference type="ARBA" id="ARBA00023015"/>
    </source>
</evidence>
<evidence type="ECO:0000313" key="6">
    <source>
        <dbReference type="EMBL" id="MEQ3363453.1"/>
    </source>
</evidence>
<dbReference type="PROSITE" id="PS51257">
    <property type="entry name" value="PROKAR_LIPOPROTEIN"/>
    <property type="match status" value="1"/>
</dbReference>
<feature type="transmembrane region" description="Helical" evidence="4">
    <location>
        <begin position="51"/>
        <end position="69"/>
    </location>
</feature>
<feature type="transmembrane region" description="Helical" evidence="4">
    <location>
        <begin position="140"/>
        <end position="162"/>
    </location>
</feature>
<evidence type="ECO:0000313" key="7">
    <source>
        <dbReference type="Proteomes" id="UP001487305"/>
    </source>
</evidence>
<dbReference type="PANTHER" id="PTHR44688">
    <property type="entry name" value="DNA-BINDING TRANSCRIPTIONAL ACTIVATOR DEVR_DOSR"/>
    <property type="match status" value="1"/>
</dbReference>
<dbReference type="PROSITE" id="PS50043">
    <property type="entry name" value="HTH_LUXR_2"/>
    <property type="match status" value="1"/>
</dbReference>
<evidence type="ECO:0000256" key="4">
    <source>
        <dbReference type="SAM" id="Phobius"/>
    </source>
</evidence>
<keyword evidence="4" id="KW-0472">Membrane</keyword>
<feature type="transmembrane region" description="Helical" evidence="4">
    <location>
        <begin position="313"/>
        <end position="332"/>
    </location>
</feature>
<dbReference type="InterPro" id="IPR016032">
    <property type="entry name" value="Sig_transdc_resp-reg_C-effctor"/>
</dbReference>
<keyword evidence="4" id="KW-1133">Transmembrane helix</keyword>
<gene>
    <name evidence="6" type="ORF">AAA083_10745</name>
</gene>
<feature type="transmembrane region" description="Helical" evidence="4">
    <location>
        <begin position="234"/>
        <end position="252"/>
    </location>
</feature>
<accession>A0ABV1JFH0</accession>
<feature type="transmembrane region" description="Helical" evidence="4">
    <location>
        <begin position="205"/>
        <end position="222"/>
    </location>
</feature>
<feature type="transmembrane region" description="Helical" evidence="4">
    <location>
        <begin position="107"/>
        <end position="128"/>
    </location>
</feature>
<keyword evidence="4" id="KW-0812">Transmembrane</keyword>
<dbReference type="Pfam" id="PF00196">
    <property type="entry name" value="GerE"/>
    <property type="match status" value="1"/>
</dbReference>
<dbReference type="SUPFAM" id="SSF46894">
    <property type="entry name" value="C-terminal effector domain of the bipartite response regulators"/>
    <property type="match status" value="1"/>
</dbReference>
<dbReference type="PANTHER" id="PTHR44688:SF16">
    <property type="entry name" value="DNA-BINDING TRANSCRIPTIONAL ACTIVATOR DEVR_DOSR"/>
    <property type="match status" value="1"/>
</dbReference>
<dbReference type="InterPro" id="IPR036388">
    <property type="entry name" value="WH-like_DNA-bd_sf"/>
</dbReference>
<feature type="transmembrane region" description="Helical" evidence="4">
    <location>
        <begin position="81"/>
        <end position="101"/>
    </location>
</feature>
<reference evidence="6 7" key="1">
    <citation type="submission" date="2024-04" db="EMBL/GenBank/DDBJ databases">
        <title>Human intestinal bacterial collection.</title>
        <authorList>
            <person name="Pauvert C."/>
            <person name="Hitch T.C.A."/>
            <person name="Clavel T."/>
        </authorList>
    </citation>
    <scope>NUCLEOTIDE SEQUENCE [LARGE SCALE GENOMIC DNA]</scope>
    <source>
        <strain evidence="6 7">CLA-KB-H42</strain>
    </source>
</reference>
<proteinExistence type="predicted"/>
<dbReference type="RefSeq" id="WP_180963386.1">
    <property type="nucleotide sequence ID" value="NZ_JBBNOP010000009.1"/>
</dbReference>
<keyword evidence="3" id="KW-0804">Transcription</keyword>
<feature type="transmembrane region" description="Helical" evidence="4">
    <location>
        <begin position="288"/>
        <end position="306"/>
    </location>
</feature>
<name>A0ABV1JFH0_9ACTN</name>
<keyword evidence="7" id="KW-1185">Reference proteome</keyword>
<dbReference type="Gene3D" id="1.10.10.10">
    <property type="entry name" value="Winged helix-like DNA-binding domain superfamily/Winged helix DNA-binding domain"/>
    <property type="match status" value="1"/>
</dbReference>